<keyword evidence="3" id="KW-1185">Reference proteome</keyword>
<reference evidence="2 3" key="1">
    <citation type="submission" date="2024-04" db="EMBL/GenBank/DDBJ databases">
        <title>WGS of bacteria from Torrens River.</title>
        <authorList>
            <person name="Wyrsch E.R."/>
            <person name="Drigo B."/>
        </authorList>
    </citation>
    <scope>NUCLEOTIDE SEQUENCE [LARGE SCALE GENOMIC DNA]</scope>
    <source>
        <strain evidence="2 3">TWI391</strain>
    </source>
</reference>
<dbReference type="EMBL" id="JBDJNQ010000013">
    <property type="protein sequence ID" value="MEN5380049.1"/>
    <property type="molecule type" value="Genomic_DNA"/>
</dbReference>
<name>A0ABV0C2W3_9SPHI</name>
<sequence length="119" mass="13647">MNFTFHQINHIKVAELISEAVVIKTADDAVDLIGNLYYEDLSKVIVHEKNLISDFFDLKNKIAGEVLQKFSNYRMQIIIIGDFSKFTSKSIIDFIYESNKGRQVNFVKTLEEALSLLAK</sequence>
<gene>
    <name evidence="2" type="ORF">ABE541_22475</name>
</gene>
<dbReference type="InterPro" id="IPR025438">
    <property type="entry name" value="DUF4180"/>
</dbReference>
<feature type="domain" description="DUF4180" evidence="1">
    <location>
        <begin position="9"/>
        <end position="115"/>
    </location>
</feature>
<dbReference type="Pfam" id="PF13788">
    <property type="entry name" value="DUF4180"/>
    <property type="match status" value="1"/>
</dbReference>
<evidence type="ECO:0000313" key="2">
    <source>
        <dbReference type="EMBL" id="MEN5380049.1"/>
    </source>
</evidence>
<dbReference type="Proteomes" id="UP001409291">
    <property type="component" value="Unassembled WGS sequence"/>
</dbReference>
<proteinExistence type="predicted"/>
<evidence type="ECO:0000313" key="3">
    <source>
        <dbReference type="Proteomes" id="UP001409291"/>
    </source>
</evidence>
<accession>A0ABV0C2W3</accession>
<organism evidence="2 3">
    <name type="scientific">Sphingobacterium kitahiroshimense</name>
    <dbReference type="NCBI Taxonomy" id="470446"/>
    <lineage>
        <taxon>Bacteria</taxon>
        <taxon>Pseudomonadati</taxon>
        <taxon>Bacteroidota</taxon>
        <taxon>Sphingobacteriia</taxon>
        <taxon>Sphingobacteriales</taxon>
        <taxon>Sphingobacteriaceae</taxon>
        <taxon>Sphingobacterium</taxon>
    </lineage>
</organism>
<dbReference type="RefSeq" id="WP_132771113.1">
    <property type="nucleotide sequence ID" value="NZ_JAOQNK010000001.1"/>
</dbReference>
<protein>
    <submittedName>
        <fullName evidence="2">DUF4180 domain-containing protein</fullName>
    </submittedName>
</protein>
<comment type="caution">
    <text evidence="2">The sequence shown here is derived from an EMBL/GenBank/DDBJ whole genome shotgun (WGS) entry which is preliminary data.</text>
</comment>
<evidence type="ECO:0000259" key="1">
    <source>
        <dbReference type="Pfam" id="PF13788"/>
    </source>
</evidence>